<keyword evidence="7" id="KW-1185">Reference proteome</keyword>
<comment type="caution">
    <text evidence="6">The sequence shown here is derived from an EMBL/GenBank/DDBJ whole genome shotgun (WGS) entry which is preliminary data.</text>
</comment>
<evidence type="ECO:0000259" key="5">
    <source>
        <dbReference type="PROSITE" id="PS50977"/>
    </source>
</evidence>
<dbReference type="SUPFAM" id="SSF48498">
    <property type="entry name" value="Tetracyclin repressor-like, C-terminal domain"/>
    <property type="match status" value="1"/>
</dbReference>
<feature type="DNA-binding region" description="H-T-H motif" evidence="4">
    <location>
        <begin position="34"/>
        <end position="53"/>
    </location>
</feature>
<accession>A0ABU8X5P0</accession>
<evidence type="ECO:0000256" key="2">
    <source>
        <dbReference type="ARBA" id="ARBA00023125"/>
    </source>
</evidence>
<dbReference type="Pfam" id="PF00440">
    <property type="entry name" value="TetR_N"/>
    <property type="match status" value="1"/>
</dbReference>
<proteinExistence type="predicted"/>
<dbReference type="SUPFAM" id="SSF46689">
    <property type="entry name" value="Homeodomain-like"/>
    <property type="match status" value="1"/>
</dbReference>
<dbReference type="EMBL" id="JBBKZS010000004">
    <property type="protein sequence ID" value="MEJ8855147.1"/>
    <property type="molecule type" value="Genomic_DNA"/>
</dbReference>
<dbReference type="InterPro" id="IPR036271">
    <property type="entry name" value="Tet_transcr_reg_TetR-rel_C_sf"/>
</dbReference>
<gene>
    <name evidence="6" type="ORF">WKW79_11240</name>
</gene>
<dbReference type="PROSITE" id="PS50977">
    <property type="entry name" value="HTH_TETR_2"/>
    <property type="match status" value="1"/>
</dbReference>
<evidence type="ECO:0000313" key="7">
    <source>
        <dbReference type="Proteomes" id="UP001367030"/>
    </source>
</evidence>
<sequence>MPRAKTPEERQEIRELICGVGERLFVERGVNGVSMRDLGAELGLSPMAPYRYFKDKAEILAAVRAAAFSRFSDTIEAAFDSGKTPTARARAIGTAYLGFAIAEPNAYRLIFDMTQPDEDQYPELAFQSARAREILSRQSSDLIANGLAPDDAEEVTHSLWSAAHGVCVLYMAGKFSSADSAREAYRNTMRWLFMGLHADAQKPPRSLSKSIKETP</sequence>
<evidence type="ECO:0000256" key="1">
    <source>
        <dbReference type="ARBA" id="ARBA00023015"/>
    </source>
</evidence>
<name>A0ABU8X5P0_9BURK</name>
<feature type="domain" description="HTH tetR-type" evidence="5">
    <location>
        <begin position="11"/>
        <end position="71"/>
    </location>
</feature>
<evidence type="ECO:0000313" key="6">
    <source>
        <dbReference type="EMBL" id="MEJ8855147.1"/>
    </source>
</evidence>
<evidence type="ECO:0000256" key="4">
    <source>
        <dbReference type="PROSITE-ProRule" id="PRU00335"/>
    </source>
</evidence>
<dbReference type="Pfam" id="PF13305">
    <property type="entry name" value="TetR_C_33"/>
    <property type="match status" value="1"/>
</dbReference>
<dbReference type="PANTHER" id="PTHR30055:SF243">
    <property type="entry name" value="HTH-TYPE TRANSCRIPTIONAL REGULATOR RV1816"/>
    <property type="match status" value="1"/>
</dbReference>
<organism evidence="6 7">
    <name type="scientific">Variovorax robiniae</name>
    <dbReference type="NCBI Taxonomy" id="1836199"/>
    <lineage>
        <taxon>Bacteria</taxon>
        <taxon>Pseudomonadati</taxon>
        <taxon>Pseudomonadota</taxon>
        <taxon>Betaproteobacteria</taxon>
        <taxon>Burkholderiales</taxon>
        <taxon>Comamonadaceae</taxon>
        <taxon>Variovorax</taxon>
    </lineage>
</organism>
<dbReference type="Proteomes" id="UP001367030">
    <property type="component" value="Unassembled WGS sequence"/>
</dbReference>
<dbReference type="Gene3D" id="1.10.357.10">
    <property type="entry name" value="Tetracycline Repressor, domain 2"/>
    <property type="match status" value="1"/>
</dbReference>
<dbReference type="InterPro" id="IPR025996">
    <property type="entry name" value="MT1864/Rv1816-like_C"/>
</dbReference>
<reference evidence="6 7" key="1">
    <citation type="submission" date="2024-03" db="EMBL/GenBank/DDBJ databases">
        <title>Novel species of the genus Variovorax.</title>
        <authorList>
            <person name="Liu Q."/>
            <person name="Xin Y.-H."/>
        </authorList>
    </citation>
    <scope>NUCLEOTIDE SEQUENCE [LARGE SCALE GENOMIC DNA]</scope>
    <source>
        <strain evidence="6 7">KACC 18901</strain>
    </source>
</reference>
<keyword evidence="2 4" id="KW-0238">DNA-binding</keyword>
<dbReference type="InterPro" id="IPR050109">
    <property type="entry name" value="HTH-type_TetR-like_transc_reg"/>
</dbReference>
<dbReference type="InterPro" id="IPR001647">
    <property type="entry name" value="HTH_TetR"/>
</dbReference>
<evidence type="ECO:0000256" key="3">
    <source>
        <dbReference type="ARBA" id="ARBA00023163"/>
    </source>
</evidence>
<keyword evidence="1" id="KW-0805">Transcription regulation</keyword>
<protein>
    <submittedName>
        <fullName evidence="6">TetR/AcrR family transcriptional regulator</fullName>
    </submittedName>
</protein>
<dbReference type="RefSeq" id="WP_340335235.1">
    <property type="nucleotide sequence ID" value="NZ_JBBKZS010000004.1"/>
</dbReference>
<dbReference type="InterPro" id="IPR009057">
    <property type="entry name" value="Homeodomain-like_sf"/>
</dbReference>
<keyword evidence="3" id="KW-0804">Transcription</keyword>
<dbReference type="PANTHER" id="PTHR30055">
    <property type="entry name" value="HTH-TYPE TRANSCRIPTIONAL REGULATOR RUTR"/>
    <property type="match status" value="1"/>
</dbReference>